<evidence type="ECO:0000256" key="1">
    <source>
        <dbReference type="ARBA" id="ARBA00004123"/>
    </source>
</evidence>
<dbReference type="Pfam" id="PF03810">
    <property type="entry name" value="IBN_N"/>
    <property type="match status" value="1"/>
</dbReference>
<evidence type="ECO:0000256" key="2">
    <source>
        <dbReference type="ARBA" id="ARBA00004496"/>
    </source>
</evidence>
<dbReference type="InterPro" id="IPR013713">
    <property type="entry name" value="XPO2_central"/>
</dbReference>
<dbReference type="AlphaFoldDB" id="A0A8R1DEL8"/>
<evidence type="ECO:0000256" key="5">
    <source>
        <dbReference type="ARBA" id="ARBA00022927"/>
    </source>
</evidence>
<dbReference type="PANTHER" id="PTHR10997">
    <property type="entry name" value="IMPORTIN-7, 8, 11"/>
    <property type="match status" value="1"/>
</dbReference>
<reference evidence="8" key="2">
    <citation type="submission" date="2022-06" db="UniProtKB">
        <authorList>
            <consortium name="EnsemblMetazoa"/>
        </authorList>
    </citation>
    <scope>IDENTIFICATION</scope>
    <source>
        <strain evidence="8">DF5081</strain>
    </source>
</reference>
<dbReference type="PROSITE" id="PS50166">
    <property type="entry name" value="IMPORTIN_B_NT"/>
    <property type="match status" value="1"/>
</dbReference>
<evidence type="ECO:0000256" key="3">
    <source>
        <dbReference type="ARBA" id="ARBA00022448"/>
    </source>
</evidence>
<protein>
    <submittedName>
        <fullName evidence="8">Importin N-terminal domain-containing protein</fullName>
    </submittedName>
</protein>
<dbReference type="GO" id="GO:0005829">
    <property type="term" value="C:cytosol"/>
    <property type="evidence" value="ECO:0007669"/>
    <property type="project" value="TreeGrafter"/>
</dbReference>
<evidence type="ECO:0000313" key="9">
    <source>
        <dbReference type="Proteomes" id="UP000005237"/>
    </source>
</evidence>
<dbReference type="PANTHER" id="PTHR10997:SF8">
    <property type="entry name" value="EXPORTIN-2"/>
    <property type="match status" value="1"/>
</dbReference>
<dbReference type="InterPro" id="IPR001494">
    <property type="entry name" value="Importin-beta_N"/>
</dbReference>
<dbReference type="Gene3D" id="1.25.10.10">
    <property type="entry name" value="Leucine-rich Repeat Variant"/>
    <property type="match status" value="1"/>
</dbReference>
<name>A0A8R1DEL8_CAEJA</name>
<accession>A0A8R1DEL8</accession>
<dbReference type="InterPro" id="IPR016024">
    <property type="entry name" value="ARM-type_fold"/>
</dbReference>
<dbReference type="SMART" id="SM00913">
    <property type="entry name" value="IBN_N"/>
    <property type="match status" value="1"/>
</dbReference>
<dbReference type="GO" id="GO:0005049">
    <property type="term" value="F:nuclear export signal receptor activity"/>
    <property type="evidence" value="ECO:0007669"/>
    <property type="project" value="TreeGrafter"/>
</dbReference>
<dbReference type="Proteomes" id="UP000005237">
    <property type="component" value="Unassembled WGS sequence"/>
</dbReference>
<dbReference type="GO" id="GO:0005635">
    <property type="term" value="C:nuclear envelope"/>
    <property type="evidence" value="ECO:0007669"/>
    <property type="project" value="TreeGrafter"/>
</dbReference>
<organism evidence="8 9">
    <name type="scientific">Caenorhabditis japonica</name>
    <dbReference type="NCBI Taxonomy" id="281687"/>
    <lineage>
        <taxon>Eukaryota</taxon>
        <taxon>Metazoa</taxon>
        <taxon>Ecdysozoa</taxon>
        <taxon>Nematoda</taxon>
        <taxon>Chromadorea</taxon>
        <taxon>Rhabditida</taxon>
        <taxon>Rhabditina</taxon>
        <taxon>Rhabditomorpha</taxon>
        <taxon>Rhabditoidea</taxon>
        <taxon>Rhabditidae</taxon>
        <taxon>Peloderinae</taxon>
        <taxon>Caenorhabditis</taxon>
    </lineage>
</organism>
<evidence type="ECO:0000256" key="6">
    <source>
        <dbReference type="ARBA" id="ARBA00023242"/>
    </source>
</evidence>
<sequence>MEQIGLALQETLEPDANVRRHGEDSLRTLQTSPGFIIQILQLAISEQQQIAPQIRMAAAVALKNFVKRNWGPAPEVEMSQEDEQHFRDMLLEAMFNTRGNVQEILSNALYLIAQRDFPEKWPQVVPYLSKFLTGSDLNHLVASLTSMDQIFRKFRYQSKSTELWKELLKCLQSTQEPLTLLLRNMMEVGQRKDQLSAEEVNQWLKVLNFISKVYHSLCSQDIPEYFEDHLNDWMPCFLHLVQIDAPTQTSSAGEPTILDELKTEICEIFTLYSQRYEEEIAPFVPDIISAVWRLLEVTGPDTRYDTMVCAALEFLSTVSQRQYYESHFTGEGVLKTLAENVCVQNLLLRQQDIELFEDEPLDYMKRDIEGTDVGTRRRGAIDLARGLCHRFEAQMLPCLGEIVQTLLASGDWIKLTLSTL</sequence>
<keyword evidence="9" id="KW-1185">Reference proteome</keyword>
<evidence type="ECO:0000259" key="7">
    <source>
        <dbReference type="PROSITE" id="PS50166"/>
    </source>
</evidence>
<keyword evidence="5" id="KW-0653">Protein transport</keyword>
<dbReference type="GO" id="GO:0006606">
    <property type="term" value="P:protein import into nucleus"/>
    <property type="evidence" value="ECO:0007669"/>
    <property type="project" value="TreeGrafter"/>
</dbReference>
<dbReference type="GO" id="GO:0031267">
    <property type="term" value="F:small GTPase binding"/>
    <property type="evidence" value="ECO:0007669"/>
    <property type="project" value="InterPro"/>
</dbReference>
<keyword evidence="6" id="KW-0539">Nucleus</keyword>
<reference evidence="9" key="1">
    <citation type="submission" date="2010-08" db="EMBL/GenBank/DDBJ databases">
        <authorList>
            <consortium name="Caenorhabditis japonica Sequencing Consortium"/>
            <person name="Wilson R.K."/>
        </authorList>
    </citation>
    <scope>NUCLEOTIDE SEQUENCE [LARGE SCALE GENOMIC DNA]</scope>
    <source>
        <strain evidence="9">DF5081</strain>
    </source>
</reference>
<evidence type="ECO:0000313" key="8">
    <source>
        <dbReference type="EnsemblMetazoa" id="CJA00176.1"/>
    </source>
</evidence>
<dbReference type="SUPFAM" id="SSF48371">
    <property type="entry name" value="ARM repeat"/>
    <property type="match status" value="1"/>
</dbReference>
<keyword evidence="4" id="KW-0963">Cytoplasm</keyword>
<feature type="domain" description="Importin N-terminal" evidence="7">
    <location>
        <begin position="22"/>
        <end position="96"/>
    </location>
</feature>
<keyword evidence="3" id="KW-0813">Transport</keyword>
<comment type="subcellular location">
    <subcellularLocation>
        <location evidence="2">Cytoplasm</location>
    </subcellularLocation>
    <subcellularLocation>
        <location evidence="1">Nucleus</location>
    </subcellularLocation>
</comment>
<dbReference type="GO" id="GO:0006611">
    <property type="term" value="P:protein export from nucleus"/>
    <property type="evidence" value="ECO:0007669"/>
    <property type="project" value="TreeGrafter"/>
</dbReference>
<dbReference type="EnsemblMetazoa" id="CJA00176.1">
    <property type="protein sequence ID" value="CJA00176.1"/>
    <property type="gene ID" value="WBGene00119380"/>
</dbReference>
<dbReference type="InterPro" id="IPR011989">
    <property type="entry name" value="ARM-like"/>
</dbReference>
<evidence type="ECO:0000256" key="4">
    <source>
        <dbReference type="ARBA" id="ARBA00022490"/>
    </source>
</evidence>
<proteinExistence type="predicted"/>
<dbReference type="Pfam" id="PF08506">
    <property type="entry name" value="Cse1"/>
    <property type="match status" value="1"/>
</dbReference>